<dbReference type="InterPro" id="IPR055961">
    <property type="entry name" value="DUF7539"/>
</dbReference>
<name>M0I8J8_9EURY</name>
<evidence type="ECO:0000313" key="1">
    <source>
        <dbReference type="EMBL" id="ELZ93096.1"/>
    </source>
</evidence>
<dbReference type="EMBL" id="AOLM01000018">
    <property type="protein sequence ID" value="ELZ93096.1"/>
    <property type="molecule type" value="Genomic_DNA"/>
</dbReference>
<proteinExistence type="predicted"/>
<dbReference type="Pfam" id="PF24383">
    <property type="entry name" value="DUF7539"/>
    <property type="match status" value="1"/>
</dbReference>
<protein>
    <submittedName>
        <fullName evidence="1">Uncharacterized protein</fullName>
    </submittedName>
</protein>
<dbReference type="PATRIC" id="fig|662480.6.peg.1868"/>
<accession>M0I8J8</accession>
<reference evidence="1 2" key="1">
    <citation type="journal article" date="2014" name="PLoS Genet.">
        <title>Phylogenetically driven sequencing of extremely halophilic archaea reveals strategies for static and dynamic osmo-response.</title>
        <authorList>
            <person name="Becker E.A."/>
            <person name="Seitzer P.M."/>
            <person name="Tritt A."/>
            <person name="Larsen D."/>
            <person name="Krusor M."/>
            <person name="Yao A.I."/>
            <person name="Wu D."/>
            <person name="Madern D."/>
            <person name="Eisen J.A."/>
            <person name="Darling A.E."/>
            <person name="Facciotti M.T."/>
        </authorList>
    </citation>
    <scope>NUCLEOTIDE SEQUENCE [LARGE SCALE GENOMIC DNA]</scope>
    <source>
        <strain evidence="1 2">ATCC BAA-897</strain>
    </source>
</reference>
<comment type="caution">
    <text evidence="1">The sequence shown here is derived from an EMBL/GenBank/DDBJ whole genome shotgun (WGS) entry which is preliminary data.</text>
</comment>
<keyword evidence="2" id="KW-1185">Reference proteome</keyword>
<dbReference type="AlphaFoldDB" id="M0I8J8"/>
<dbReference type="Proteomes" id="UP000011508">
    <property type="component" value="Unassembled WGS sequence"/>
</dbReference>
<gene>
    <name evidence="1" type="ORF">C441_09421</name>
</gene>
<evidence type="ECO:0000313" key="2">
    <source>
        <dbReference type="Proteomes" id="UP000011508"/>
    </source>
</evidence>
<sequence length="174" mass="19662">MSGVVRAVTDGDERRRGRALRGGRTTITSAHLLIRMEADRRLLRGARERLDGWTYTARDRAYRELFAGDDAAVTAEERQLLDEVDAELAGDGDDGLWGTDEYAVVMGHPKNHPISVVCTRHSEIPASWSRGGESLTEPEREQFNDLLWDYCERVRRYVQDEVNEFVGVAAVPEE</sequence>
<organism evidence="1 2">
    <name type="scientific">Haloferax sulfurifontis ATCC BAA-897</name>
    <dbReference type="NCBI Taxonomy" id="662480"/>
    <lineage>
        <taxon>Archaea</taxon>
        <taxon>Methanobacteriati</taxon>
        <taxon>Methanobacteriota</taxon>
        <taxon>Stenosarchaea group</taxon>
        <taxon>Halobacteria</taxon>
        <taxon>Halobacteriales</taxon>
        <taxon>Haloferacaceae</taxon>
        <taxon>Haloferax</taxon>
    </lineage>
</organism>